<evidence type="ECO:0000256" key="1">
    <source>
        <dbReference type="SAM" id="MobiDB-lite"/>
    </source>
</evidence>
<dbReference type="PANTHER" id="PTHR35889:SF3">
    <property type="entry name" value="F-BOX DOMAIN-CONTAINING PROTEIN"/>
    <property type="match status" value="1"/>
</dbReference>
<dbReference type="InterPro" id="IPR011444">
    <property type="entry name" value="DUF1549"/>
</dbReference>
<feature type="compositionally biased region" description="Low complexity" evidence="1">
    <location>
        <begin position="815"/>
        <end position="834"/>
    </location>
</feature>
<evidence type="ECO:0000313" key="5">
    <source>
        <dbReference type="EMBL" id="MCK9687404.1"/>
    </source>
</evidence>
<name>A0A9X1YJD7_9BURK</name>
<dbReference type="Pfam" id="PF07587">
    <property type="entry name" value="PSD1"/>
    <property type="match status" value="1"/>
</dbReference>
<reference evidence="5" key="1">
    <citation type="submission" date="2021-11" db="EMBL/GenBank/DDBJ databases">
        <title>BS-T2-15 a new species belonging to the Comamonadaceae family isolated from the soil of a French oak forest.</title>
        <authorList>
            <person name="Mieszkin S."/>
            <person name="Alain K."/>
        </authorList>
    </citation>
    <scope>NUCLEOTIDE SEQUENCE</scope>
    <source>
        <strain evidence="5">BS-T2-15</strain>
    </source>
</reference>
<feature type="domain" description="DUF1549" evidence="3">
    <location>
        <begin position="87"/>
        <end position="291"/>
    </location>
</feature>
<gene>
    <name evidence="5" type="ORF">LPC04_16995</name>
</gene>
<sequence>MNKSLTAALLSLGFVSLGFVAAGSTAADAPGVPALPAAHPTLPSTATAAVLAAASPASAAIARAWAYTPVNRPALPTVKARAWVRTPVDAFVLARLEEKGLAPSPDADRATFIRRATLDAWGLIPTPEDVHAFVNDKSPKAYEKLVDRLLASPHYGERQGRRWLDLTRYADSDGYNADGTRPNIWRYRDYVIAAFNSDKPFDRFVKEQIAGDELWPDRNEALVATGFLRNFPDEINARDLNLKKQEVANDLTDTVSSVFLGTTLGCAQCHDHKFDKISQKEYYQFQAFFVNASWNDDVKALEGPTRAEWIVKQAKWEEATKDIRAQQDALLKPVIEKLESDRLSGFVPDTRTSITKPEAERDAYDRWIYHRNLWTLSGRTRNAVADLKKKDKDGYAKYQALEEQLKAFDAIKPQDPGNISTMSELGHSDAPPTYVLFKGIYDRKLDEVQPGFPALLTSAKPNIVPTATSSGRRTAVAEWITSPDNPLTARVFVNRQWAQVFGNGIVESVSDFGKMGVKPTNPELLDWLSAEFVQDGWSVKKLQREILLSHTYRQASAPRSEAEKIDPTNKLLWAFPRQRLEAEEIRDSLLEASGLLEDKLGGPSVFPPLPAGTTAPNRNFWITSDNPHDVNRRSVYVFIRRNLPYPLLDTFDWANPQIVHNKRDVTTTAPQALALINSDLVYSWSKSLAGRVIKEVPKGGDAARIARVYEILYARQPDAFEKTRLLAFLESQQDVQARQIAAGKKVNLPDGFGVAPPLESEVARLYKVAYGRAPDRFEQAALVEFIDKQKARETRWATAPNPNYDPVALASAAAAANAAANTPPPADDATSASDDSLRNDPEAAHAAAFVDLVHALANANDFLYRF</sequence>
<feature type="domain" description="DUF1553" evidence="4">
    <location>
        <begin position="472"/>
        <end position="729"/>
    </location>
</feature>
<feature type="signal peptide" evidence="2">
    <location>
        <begin position="1"/>
        <end position="21"/>
    </location>
</feature>
<dbReference type="InterPro" id="IPR022655">
    <property type="entry name" value="DUF1553"/>
</dbReference>
<accession>A0A9X1YJD7</accession>
<feature type="chain" id="PRO_5040927896" evidence="2">
    <location>
        <begin position="22"/>
        <end position="866"/>
    </location>
</feature>
<dbReference type="AlphaFoldDB" id="A0A9X1YJD7"/>
<keyword evidence="6" id="KW-1185">Reference proteome</keyword>
<dbReference type="Proteomes" id="UP001139353">
    <property type="component" value="Unassembled WGS sequence"/>
</dbReference>
<evidence type="ECO:0000313" key="6">
    <source>
        <dbReference type="Proteomes" id="UP001139353"/>
    </source>
</evidence>
<dbReference type="PANTHER" id="PTHR35889">
    <property type="entry name" value="CYCLOINULO-OLIGOSACCHARIDE FRUCTANOTRANSFERASE-RELATED"/>
    <property type="match status" value="1"/>
</dbReference>
<evidence type="ECO:0000259" key="4">
    <source>
        <dbReference type="Pfam" id="PF07587"/>
    </source>
</evidence>
<protein>
    <submittedName>
        <fullName evidence="5">DUF1549 and DUF1553 domain-containing protein</fullName>
    </submittedName>
</protein>
<dbReference type="EMBL" id="JAJLJH010000004">
    <property type="protein sequence ID" value="MCK9687404.1"/>
    <property type="molecule type" value="Genomic_DNA"/>
</dbReference>
<dbReference type="Pfam" id="PF07583">
    <property type="entry name" value="PSCyt2"/>
    <property type="match status" value="1"/>
</dbReference>
<evidence type="ECO:0000259" key="3">
    <source>
        <dbReference type="Pfam" id="PF07583"/>
    </source>
</evidence>
<comment type="caution">
    <text evidence="5">The sequence shown here is derived from an EMBL/GenBank/DDBJ whole genome shotgun (WGS) entry which is preliminary data.</text>
</comment>
<evidence type="ECO:0000256" key="2">
    <source>
        <dbReference type="SAM" id="SignalP"/>
    </source>
</evidence>
<dbReference type="RefSeq" id="WP_275683442.1">
    <property type="nucleotide sequence ID" value="NZ_JAJLJH010000004.1"/>
</dbReference>
<feature type="region of interest" description="Disordered" evidence="1">
    <location>
        <begin position="815"/>
        <end position="838"/>
    </location>
</feature>
<proteinExistence type="predicted"/>
<organism evidence="5 6">
    <name type="scientific">Scleromatobacter humisilvae</name>
    <dbReference type="NCBI Taxonomy" id="2897159"/>
    <lineage>
        <taxon>Bacteria</taxon>
        <taxon>Pseudomonadati</taxon>
        <taxon>Pseudomonadota</taxon>
        <taxon>Betaproteobacteria</taxon>
        <taxon>Burkholderiales</taxon>
        <taxon>Sphaerotilaceae</taxon>
        <taxon>Scleromatobacter</taxon>
    </lineage>
</organism>
<keyword evidence="2" id="KW-0732">Signal</keyword>